<feature type="compositionally biased region" description="Polar residues" evidence="1">
    <location>
        <begin position="142"/>
        <end position="155"/>
    </location>
</feature>
<gene>
    <name evidence="2" type="ORF">EYF80_041463</name>
</gene>
<evidence type="ECO:0000256" key="1">
    <source>
        <dbReference type="SAM" id="MobiDB-lite"/>
    </source>
</evidence>
<accession>A0A4Z2G5J9</accession>
<reference evidence="2 3" key="1">
    <citation type="submission" date="2019-03" db="EMBL/GenBank/DDBJ databases">
        <title>First draft genome of Liparis tanakae, snailfish: a comprehensive survey of snailfish specific genes.</title>
        <authorList>
            <person name="Kim W."/>
            <person name="Song I."/>
            <person name="Jeong J.-H."/>
            <person name="Kim D."/>
            <person name="Kim S."/>
            <person name="Ryu S."/>
            <person name="Song J.Y."/>
            <person name="Lee S.K."/>
        </authorList>
    </citation>
    <scope>NUCLEOTIDE SEQUENCE [LARGE SCALE GENOMIC DNA]</scope>
    <source>
        <tissue evidence="2">Muscle</tissue>
    </source>
</reference>
<comment type="caution">
    <text evidence="2">The sequence shown here is derived from an EMBL/GenBank/DDBJ whole genome shotgun (WGS) entry which is preliminary data.</text>
</comment>
<dbReference type="Proteomes" id="UP000314294">
    <property type="component" value="Unassembled WGS sequence"/>
</dbReference>
<evidence type="ECO:0000313" key="2">
    <source>
        <dbReference type="EMBL" id="TNN48345.1"/>
    </source>
</evidence>
<sequence length="155" mass="16681">MYKTSINVIEELFITTCTGAASHSPKLLRKPHSLWAASLTSTPNFTAKNGSDCGHTDATSTLCFDTSHFWNDVQVLLKEARLYLVEGQDALHLLQALLGDLQALLLRQAAVTGQTGAQQQGGAFRHLGRKERTTRPEAMSPCSASRTGQQAAGGL</sequence>
<proteinExistence type="predicted"/>
<organism evidence="2 3">
    <name type="scientific">Liparis tanakae</name>
    <name type="common">Tanaka's snailfish</name>
    <dbReference type="NCBI Taxonomy" id="230148"/>
    <lineage>
        <taxon>Eukaryota</taxon>
        <taxon>Metazoa</taxon>
        <taxon>Chordata</taxon>
        <taxon>Craniata</taxon>
        <taxon>Vertebrata</taxon>
        <taxon>Euteleostomi</taxon>
        <taxon>Actinopterygii</taxon>
        <taxon>Neopterygii</taxon>
        <taxon>Teleostei</taxon>
        <taxon>Neoteleostei</taxon>
        <taxon>Acanthomorphata</taxon>
        <taxon>Eupercaria</taxon>
        <taxon>Perciformes</taxon>
        <taxon>Cottioidei</taxon>
        <taxon>Cottales</taxon>
        <taxon>Liparidae</taxon>
        <taxon>Liparis</taxon>
    </lineage>
</organism>
<dbReference type="EMBL" id="SRLO01000701">
    <property type="protein sequence ID" value="TNN48345.1"/>
    <property type="molecule type" value="Genomic_DNA"/>
</dbReference>
<evidence type="ECO:0000313" key="3">
    <source>
        <dbReference type="Proteomes" id="UP000314294"/>
    </source>
</evidence>
<dbReference type="OrthoDB" id="10253113at2759"/>
<keyword evidence="3" id="KW-1185">Reference proteome</keyword>
<name>A0A4Z2G5J9_9TELE</name>
<protein>
    <submittedName>
        <fullName evidence="2">Uncharacterized protein</fullName>
    </submittedName>
</protein>
<dbReference type="AlphaFoldDB" id="A0A4Z2G5J9"/>
<feature type="region of interest" description="Disordered" evidence="1">
    <location>
        <begin position="117"/>
        <end position="155"/>
    </location>
</feature>